<evidence type="ECO:0000256" key="3">
    <source>
        <dbReference type="ARBA" id="ARBA00022862"/>
    </source>
</evidence>
<dbReference type="EMBL" id="HBGV01001109">
    <property type="protein sequence ID" value="CAD9468097.1"/>
    <property type="molecule type" value="Transcribed_RNA"/>
</dbReference>
<evidence type="ECO:0000256" key="2">
    <source>
        <dbReference type="ARBA" id="ARBA00022559"/>
    </source>
</evidence>
<name>A0A7S2GU28_9STRA</name>
<dbReference type="PROSITE" id="PS51352">
    <property type="entry name" value="THIOREDOXIN_2"/>
    <property type="match status" value="1"/>
</dbReference>
<feature type="signal peptide" evidence="7">
    <location>
        <begin position="1"/>
        <end position="17"/>
    </location>
</feature>
<comment type="similarity">
    <text evidence="1 6">Belongs to the peroxiredoxin family. Prx5 subfamily.</text>
</comment>
<comment type="function">
    <text evidence="6">Thiol-specific peroxidase that catalyzes the reduction of hydrogen peroxide and organic hydroperoxides to water and alcohols, respectively. Plays a role in cell protection against oxidative stress by detoxifying peroxides.</text>
</comment>
<evidence type="ECO:0000313" key="9">
    <source>
        <dbReference type="EMBL" id="CAD9468097.1"/>
    </source>
</evidence>
<dbReference type="SUPFAM" id="SSF52833">
    <property type="entry name" value="Thioredoxin-like"/>
    <property type="match status" value="1"/>
</dbReference>
<dbReference type="AlphaFoldDB" id="A0A7S2GU28"/>
<dbReference type="InterPro" id="IPR013766">
    <property type="entry name" value="Thioredoxin_domain"/>
</dbReference>
<evidence type="ECO:0000256" key="7">
    <source>
        <dbReference type="SAM" id="SignalP"/>
    </source>
</evidence>
<dbReference type="Gene3D" id="3.40.30.10">
    <property type="entry name" value="Glutaredoxin"/>
    <property type="match status" value="1"/>
</dbReference>
<protein>
    <recommendedName>
        <fullName evidence="8">Thioredoxin domain-containing protein</fullName>
    </recommendedName>
</protein>
<gene>
    <name evidence="9" type="ORF">HTAM1171_LOCUS673</name>
</gene>
<organism evidence="9">
    <name type="scientific">Helicotheca tamesis</name>
    <dbReference type="NCBI Taxonomy" id="374047"/>
    <lineage>
        <taxon>Eukaryota</taxon>
        <taxon>Sar</taxon>
        <taxon>Stramenopiles</taxon>
        <taxon>Ochrophyta</taxon>
        <taxon>Bacillariophyta</taxon>
        <taxon>Mediophyceae</taxon>
        <taxon>Lithodesmiophycidae</taxon>
        <taxon>Lithodesmiales</taxon>
        <taxon>Lithodesmiaceae</taxon>
        <taxon>Helicotheca</taxon>
    </lineage>
</organism>
<dbReference type="GO" id="GO:0042744">
    <property type="term" value="P:hydrogen peroxide catabolic process"/>
    <property type="evidence" value="ECO:0007669"/>
    <property type="project" value="TreeGrafter"/>
</dbReference>
<keyword evidence="6" id="KW-0676">Redox-active center</keyword>
<evidence type="ECO:0000256" key="1">
    <source>
        <dbReference type="ARBA" id="ARBA00010505"/>
    </source>
</evidence>
<feature type="chain" id="PRO_5031292931" description="Thioredoxin domain-containing protein" evidence="7">
    <location>
        <begin position="18"/>
        <end position="230"/>
    </location>
</feature>
<dbReference type="InterPro" id="IPR037944">
    <property type="entry name" value="PRX5-like"/>
</dbReference>
<proteinExistence type="inferred from homology"/>
<evidence type="ECO:0000259" key="8">
    <source>
        <dbReference type="PROSITE" id="PS51352"/>
    </source>
</evidence>
<evidence type="ECO:0000256" key="6">
    <source>
        <dbReference type="RuleBase" id="RU366011"/>
    </source>
</evidence>
<accession>A0A7S2GU28</accession>
<feature type="domain" description="Thioredoxin" evidence="8">
    <location>
        <begin position="42"/>
        <end position="230"/>
    </location>
</feature>
<keyword evidence="3 6" id="KW-0049">Antioxidant</keyword>
<dbReference type="GO" id="GO:0008379">
    <property type="term" value="F:thioredoxin peroxidase activity"/>
    <property type="evidence" value="ECO:0007669"/>
    <property type="project" value="InterPro"/>
</dbReference>
<keyword evidence="2 6" id="KW-0575">Peroxidase</keyword>
<dbReference type="CDD" id="cd03013">
    <property type="entry name" value="PRX5_like"/>
    <property type="match status" value="1"/>
</dbReference>
<sequence length="230" mass="25253">MKLPLGVFAGLLATASAFSAIAPNSIPANLKTTLDTAWTTPIEEGAEVPNVTFKTRTRIESDDENPFDWKDVTSEDYFKGKRSVIFSLPGAFTPTCSSTHLPGYEAAYEEIKSLGVDEIYCLSVNDAFVMRQWGLKQGLTEDKTPGSNGFEKVKLIPDGACLFTRGMGMSCNWDSERGFGERSWRYAAVINDMKLEKIFIEGGGITQNSGPDPFEVSDAQTMLAYLKESN</sequence>
<keyword evidence="7" id="KW-0732">Signal</keyword>
<reference evidence="9" key="1">
    <citation type="submission" date="2021-01" db="EMBL/GenBank/DDBJ databases">
        <authorList>
            <person name="Corre E."/>
            <person name="Pelletier E."/>
            <person name="Niang G."/>
            <person name="Scheremetjew M."/>
            <person name="Finn R."/>
            <person name="Kale V."/>
            <person name="Holt S."/>
            <person name="Cochrane G."/>
            <person name="Meng A."/>
            <person name="Brown T."/>
            <person name="Cohen L."/>
        </authorList>
    </citation>
    <scope>NUCLEOTIDE SEQUENCE</scope>
    <source>
        <strain evidence="9">CCMP826</strain>
    </source>
</reference>
<evidence type="ECO:0000256" key="5">
    <source>
        <dbReference type="PIRSR" id="PIRSR637944-1"/>
    </source>
</evidence>
<dbReference type="PANTHER" id="PTHR10430:SF16">
    <property type="entry name" value="PEROXIREDOXIN-5, MITOCHONDRIAL"/>
    <property type="match status" value="1"/>
</dbReference>
<feature type="active site" description="Cysteine sulfenic acid (-SOH) intermediate" evidence="5">
    <location>
        <position position="96"/>
    </location>
</feature>
<dbReference type="Pfam" id="PF08534">
    <property type="entry name" value="Redoxin"/>
    <property type="match status" value="1"/>
</dbReference>
<dbReference type="InterPro" id="IPR013740">
    <property type="entry name" value="Redoxin"/>
</dbReference>
<dbReference type="PANTHER" id="PTHR10430">
    <property type="entry name" value="PEROXIREDOXIN"/>
    <property type="match status" value="1"/>
</dbReference>
<dbReference type="InterPro" id="IPR036249">
    <property type="entry name" value="Thioredoxin-like_sf"/>
</dbReference>
<evidence type="ECO:0000256" key="4">
    <source>
        <dbReference type="ARBA" id="ARBA00023002"/>
    </source>
</evidence>
<keyword evidence="4 6" id="KW-0560">Oxidoreductase</keyword>
<dbReference type="GO" id="GO:0034599">
    <property type="term" value="P:cellular response to oxidative stress"/>
    <property type="evidence" value="ECO:0007669"/>
    <property type="project" value="InterPro"/>
</dbReference>
<dbReference type="GO" id="GO:0005737">
    <property type="term" value="C:cytoplasm"/>
    <property type="evidence" value="ECO:0007669"/>
    <property type="project" value="TreeGrafter"/>
</dbReference>
<dbReference type="GO" id="GO:0045454">
    <property type="term" value="P:cell redox homeostasis"/>
    <property type="evidence" value="ECO:0007669"/>
    <property type="project" value="TreeGrafter"/>
</dbReference>